<organism evidence="7 8">
    <name type="scientific">Devosia crocina</name>
    <dbReference type="NCBI Taxonomy" id="429728"/>
    <lineage>
        <taxon>Bacteria</taxon>
        <taxon>Pseudomonadati</taxon>
        <taxon>Pseudomonadota</taxon>
        <taxon>Alphaproteobacteria</taxon>
        <taxon>Hyphomicrobiales</taxon>
        <taxon>Devosiaceae</taxon>
        <taxon>Devosia</taxon>
    </lineage>
</organism>
<reference evidence="7 8" key="1">
    <citation type="submission" date="2016-10" db="EMBL/GenBank/DDBJ databases">
        <authorList>
            <person name="de Groot N.N."/>
        </authorList>
    </citation>
    <scope>NUCLEOTIDE SEQUENCE [LARGE SCALE GENOMIC DNA]</scope>
    <source>
        <strain evidence="7 8">IPL20</strain>
    </source>
</reference>
<proteinExistence type="inferred from homology"/>
<feature type="transmembrane region" description="Helical" evidence="6">
    <location>
        <begin position="63"/>
        <end position="83"/>
    </location>
</feature>
<evidence type="ECO:0000256" key="5">
    <source>
        <dbReference type="ARBA" id="ARBA00023136"/>
    </source>
</evidence>
<dbReference type="GO" id="GO:0016020">
    <property type="term" value="C:membrane"/>
    <property type="evidence" value="ECO:0007669"/>
    <property type="project" value="UniProtKB-SubCell"/>
</dbReference>
<dbReference type="OrthoDB" id="7950063at2"/>
<protein>
    <submittedName>
        <fullName evidence="7">TspO/MBR family protein</fullName>
    </submittedName>
</protein>
<evidence type="ECO:0000256" key="3">
    <source>
        <dbReference type="ARBA" id="ARBA00022692"/>
    </source>
</evidence>
<keyword evidence="5 6" id="KW-0472">Membrane</keyword>
<evidence type="ECO:0000256" key="2">
    <source>
        <dbReference type="ARBA" id="ARBA00007524"/>
    </source>
</evidence>
<dbReference type="AlphaFoldDB" id="A0A1I7MWU8"/>
<dbReference type="RefSeq" id="WP_092419564.1">
    <property type="nucleotide sequence ID" value="NZ_FPCK01000001.1"/>
</dbReference>
<evidence type="ECO:0000256" key="4">
    <source>
        <dbReference type="ARBA" id="ARBA00022989"/>
    </source>
</evidence>
<dbReference type="EMBL" id="FPCK01000001">
    <property type="protein sequence ID" value="SFV26907.1"/>
    <property type="molecule type" value="Genomic_DNA"/>
</dbReference>
<keyword evidence="8" id="KW-1185">Reference proteome</keyword>
<dbReference type="Proteomes" id="UP000199074">
    <property type="component" value="Unassembled WGS sequence"/>
</dbReference>
<feature type="transmembrane region" description="Helical" evidence="6">
    <location>
        <begin position="117"/>
        <end position="135"/>
    </location>
</feature>
<dbReference type="STRING" id="429728.SAMN05216456_0150"/>
<comment type="similarity">
    <text evidence="2">Belongs to the TspO/BZRP family.</text>
</comment>
<sequence length="187" mass="19396">MATITAHHTDSTLAAKKKWDLARVTRLGLLSVAPLAAFGGANFVGEATGYLPVFFSPAGMQGWMGAAVHFAILAPLGLAFGLTAEARGLANHAEHWLVAFIAGLILFPFMAPMFDAFALALVMTTLMLLGLAAGIRVARRSETAGWLMAPALVWTGFGSALGLAMTAAFAPPFALVNAQQPVMGVAA</sequence>
<evidence type="ECO:0000256" key="6">
    <source>
        <dbReference type="SAM" id="Phobius"/>
    </source>
</evidence>
<dbReference type="Pfam" id="PF03073">
    <property type="entry name" value="TspO_MBR"/>
    <property type="match status" value="1"/>
</dbReference>
<keyword evidence="3 6" id="KW-0812">Transmembrane</keyword>
<feature type="transmembrane region" description="Helical" evidence="6">
    <location>
        <begin position="95"/>
        <end position="111"/>
    </location>
</feature>
<comment type="subcellular location">
    <subcellularLocation>
        <location evidence="1">Membrane</location>
        <topology evidence="1">Multi-pass membrane protein</topology>
    </subcellularLocation>
</comment>
<feature type="transmembrane region" description="Helical" evidence="6">
    <location>
        <begin position="147"/>
        <end position="170"/>
    </location>
</feature>
<evidence type="ECO:0000313" key="7">
    <source>
        <dbReference type="EMBL" id="SFV26907.1"/>
    </source>
</evidence>
<evidence type="ECO:0000313" key="8">
    <source>
        <dbReference type="Proteomes" id="UP000199074"/>
    </source>
</evidence>
<accession>A0A1I7MWU8</accession>
<feature type="transmembrane region" description="Helical" evidence="6">
    <location>
        <begin position="24"/>
        <end position="43"/>
    </location>
</feature>
<gene>
    <name evidence="7" type="ORF">SAMN05216456_0150</name>
</gene>
<dbReference type="InterPro" id="IPR038330">
    <property type="entry name" value="TspO/MBR-related_sf"/>
</dbReference>
<dbReference type="InterPro" id="IPR004307">
    <property type="entry name" value="TspO_MBR"/>
</dbReference>
<keyword evidence="4 6" id="KW-1133">Transmembrane helix</keyword>
<dbReference type="Gene3D" id="1.20.1260.100">
    <property type="entry name" value="TspO/MBR protein"/>
    <property type="match status" value="1"/>
</dbReference>
<name>A0A1I7MWU8_9HYPH</name>
<evidence type="ECO:0000256" key="1">
    <source>
        <dbReference type="ARBA" id="ARBA00004141"/>
    </source>
</evidence>